<keyword evidence="2" id="KW-1185">Reference proteome</keyword>
<dbReference type="OrthoDB" id="411145at2759"/>
<proteinExistence type="predicted"/>
<dbReference type="PANTHER" id="PTHR11012">
    <property type="entry name" value="PROTEIN KINASE-LIKE DOMAIN-CONTAINING"/>
    <property type="match status" value="1"/>
</dbReference>
<dbReference type="InterPro" id="IPR011009">
    <property type="entry name" value="Kinase-like_dom_sf"/>
</dbReference>
<gene>
    <name evidence="1" type="ORF">Slin15195_G009080</name>
</gene>
<dbReference type="EMBL" id="CP099418">
    <property type="protein sequence ID" value="USW47589.1"/>
    <property type="molecule type" value="Genomic_DNA"/>
</dbReference>
<name>A0A9Q9AH69_9PEZI</name>
<protein>
    <submittedName>
        <fullName evidence="1">Ecdysteroid kinase, protein kinase-like domain superfamily</fullName>
    </submittedName>
</protein>
<dbReference type="AlphaFoldDB" id="A0A9Q9AH69"/>
<dbReference type="SUPFAM" id="SSF56112">
    <property type="entry name" value="Protein kinase-like (PK-like)"/>
    <property type="match status" value="1"/>
</dbReference>
<keyword evidence="1" id="KW-0808">Transferase</keyword>
<dbReference type="Pfam" id="PF02958">
    <property type="entry name" value="EcKL"/>
    <property type="match status" value="1"/>
</dbReference>
<dbReference type="GO" id="GO:0016301">
    <property type="term" value="F:kinase activity"/>
    <property type="evidence" value="ECO:0007669"/>
    <property type="project" value="UniProtKB-KW"/>
</dbReference>
<accession>A0A9Q9AH69</accession>
<dbReference type="PANTHER" id="PTHR11012:SF30">
    <property type="entry name" value="PROTEIN KINASE-LIKE DOMAIN-CONTAINING"/>
    <property type="match status" value="1"/>
</dbReference>
<dbReference type="InterPro" id="IPR004119">
    <property type="entry name" value="EcKL"/>
</dbReference>
<dbReference type="Gene3D" id="3.90.1200.10">
    <property type="match status" value="1"/>
</dbReference>
<keyword evidence="1" id="KW-0418">Kinase</keyword>
<reference evidence="1" key="1">
    <citation type="submission" date="2022-06" db="EMBL/GenBank/DDBJ databases">
        <title>Complete genome sequences of two strains of the flax pathogen Septoria linicola.</title>
        <authorList>
            <person name="Lapalu N."/>
            <person name="Simon A."/>
            <person name="Demenou B."/>
            <person name="Paumier D."/>
            <person name="Guillot M.-P."/>
            <person name="Gout L."/>
            <person name="Valade R."/>
        </authorList>
    </citation>
    <scope>NUCLEOTIDE SEQUENCE</scope>
    <source>
        <strain evidence="1">SE15195</strain>
    </source>
</reference>
<dbReference type="Proteomes" id="UP001056384">
    <property type="component" value="Chromosome 1"/>
</dbReference>
<organism evidence="1 2">
    <name type="scientific">Septoria linicola</name>
    <dbReference type="NCBI Taxonomy" id="215465"/>
    <lineage>
        <taxon>Eukaryota</taxon>
        <taxon>Fungi</taxon>
        <taxon>Dikarya</taxon>
        <taxon>Ascomycota</taxon>
        <taxon>Pezizomycotina</taxon>
        <taxon>Dothideomycetes</taxon>
        <taxon>Dothideomycetidae</taxon>
        <taxon>Mycosphaerellales</taxon>
        <taxon>Mycosphaerellaceae</taxon>
        <taxon>Septoria</taxon>
    </lineage>
</organism>
<evidence type="ECO:0000313" key="1">
    <source>
        <dbReference type="EMBL" id="USW47589.1"/>
    </source>
</evidence>
<evidence type="ECO:0000313" key="2">
    <source>
        <dbReference type="Proteomes" id="UP001056384"/>
    </source>
</evidence>
<sequence length="390" mass="44333">MSSESSEILAISRRLLASSKLEVISCEIVQRLWQGYGYVCRLQARGESQENQSLIMKYVKPPPTSNIESEGHIRKVVSYEVEQYFYAKLAPLLPLNVSVAQCYKSTDNGGQVALILQDLRETFPVAGDKRAALNAAQIHAAIRWLAHFHGHWQGKTNELRQHRLRLPPLQEVRAFKDTTIDKGVWLNGGYTYLATRSDEYHRLCQDTTSQWSKALCTTVPRFKQSIAERVAQVLSPATGTTRPGLEGHETLIHGDVKSENLFTSQSGDSVAFFDFQYVGLGCGLSDLAKLLTCSVPVDMLYIGQCTSNESLDMGQGEKQLLEYYRNIVEEASSQPYPWDTFIMHWQTALIDWLRFQASWGFWGNTDWLEARGRYILQDQDWLDWLAHAEK</sequence>